<dbReference type="GO" id="GO:0032259">
    <property type="term" value="P:methylation"/>
    <property type="evidence" value="ECO:0007669"/>
    <property type="project" value="UniProtKB-KW"/>
</dbReference>
<evidence type="ECO:0000313" key="1">
    <source>
        <dbReference type="EMBL" id="GBO99760.1"/>
    </source>
</evidence>
<dbReference type="Proteomes" id="UP000299102">
    <property type="component" value="Unassembled WGS sequence"/>
</dbReference>
<dbReference type="EMBL" id="BGZK01000004">
    <property type="protein sequence ID" value="GBO99760.1"/>
    <property type="molecule type" value="Genomic_DNA"/>
</dbReference>
<keyword evidence="1" id="KW-0808">Transferase</keyword>
<reference evidence="1 2" key="1">
    <citation type="journal article" date="2019" name="Commun. Biol.">
        <title>The bagworm genome reveals a unique fibroin gene that provides high tensile strength.</title>
        <authorList>
            <person name="Kono N."/>
            <person name="Nakamura H."/>
            <person name="Ohtoshi R."/>
            <person name="Tomita M."/>
            <person name="Numata K."/>
            <person name="Arakawa K."/>
        </authorList>
    </citation>
    <scope>NUCLEOTIDE SEQUENCE [LARGE SCALE GENOMIC DNA]</scope>
</reference>
<organism evidence="1 2">
    <name type="scientific">Eumeta variegata</name>
    <name type="common">Bagworm moth</name>
    <name type="synonym">Eumeta japonica</name>
    <dbReference type="NCBI Taxonomy" id="151549"/>
    <lineage>
        <taxon>Eukaryota</taxon>
        <taxon>Metazoa</taxon>
        <taxon>Ecdysozoa</taxon>
        <taxon>Arthropoda</taxon>
        <taxon>Hexapoda</taxon>
        <taxon>Insecta</taxon>
        <taxon>Pterygota</taxon>
        <taxon>Neoptera</taxon>
        <taxon>Endopterygota</taxon>
        <taxon>Lepidoptera</taxon>
        <taxon>Glossata</taxon>
        <taxon>Ditrysia</taxon>
        <taxon>Tineoidea</taxon>
        <taxon>Psychidae</taxon>
        <taxon>Oiketicinae</taxon>
        <taxon>Eumeta</taxon>
    </lineage>
</organism>
<protein>
    <submittedName>
        <fullName evidence="1">Histone-lysine N-methyltransferase SETMAR</fullName>
    </submittedName>
</protein>
<evidence type="ECO:0000313" key="2">
    <source>
        <dbReference type="Proteomes" id="UP000299102"/>
    </source>
</evidence>
<sequence>MNRVLICDSLLKLNETEPFLERLATGDEKWIPYNKNVRKKSWSKGKQAPQTIAKPGLTRNKLTMSISSRRTRTLSLHYTPTPEIKDWKDIQVCLSSGAIETFHNKERDNVYSGWNVCLRRVELSADVH</sequence>
<keyword evidence="2" id="KW-1185">Reference proteome</keyword>
<dbReference type="AlphaFoldDB" id="A0A4C1SF98"/>
<proteinExistence type="predicted"/>
<dbReference type="InterPro" id="IPR036397">
    <property type="entry name" value="RNaseH_sf"/>
</dbReference>
<accession>A0A4C1SF98</accession>
<dbReference type="Gene3D" id="3.30.420.10">
    <property type="entry name" value="Ribonuclease H-like superfamily/Ribonuclease H"/>
    <property type="match status" value="1"/>
</dbReference>
<dbReference type="OrthoDB" id="616263at2759"/>
<name>A0A4C1SF98_EUMVA</name>
<dbReference type="GO" id="GO:0003676">
    <property type="term" value="F:nucleic acid binding"/>
    <property type="evidence" value="ECO:0007669"/>
    <property type="project" value="InterPro"/>
</dbReference>
<dbReference type="GO" id="GO:0008168">
    <property type="term" value="F:methyltransferase activity"/>
    <property type="evidence" value="ECO:0007669"/>
    <property type="project" value="UniProtKB-KW"/>
</dbReference>
<gene>
    <name evidence="1" type="primary">SETMAR</name>
    <name evidence="1" type="ORF">EVAR_74188_1</name>
</gene>
<comment type="caution">
    <text evidence="1">The sequence shown here is derived from an EMBL/GenBank/DDBJ whole genome shotgun (WGS) entry which is preliminary data.</text>
</comment>
<keyword evidence="1" id="KW-0489">Methyltransferase</keyword>